<dbReference type="PANTHER" id="PTHR34801">
    <property type="entry name" value="EXPRESSED PROTEIN"/>
    <property type="match status" value="1"/>
</dbReference>
<feature type="chain" id="PRO_5031528597" evidence="1">
    <location>
        <begin position="23"/>
        <end position="309"/>
    </location>
</feature>
<dbReference type="AlphaFoldDB" id="A0A7S4A9W2"/>
<accession>A0A7S4A9W2</accession>
<sequence>MVRFLTPFAICCLLCHSGVTNAWGLSSLAAKETLRPIAAAPPNAEESRRVFLWKGIASSVVCLSTPTNKAIAAESVGKDPDCDDLTCLGVWDGLLADCPHTNAQIGGFLPGLPGGGAGCTSSQDDTPGIFSEPWDYSESPLGLEYSDQIRMLRPAVEKVAAKHGDTCQILIEEGRYLRVLFTDRVSSEKSVAEFYFTPNDTTVQFRIGSVVTNTMSGKILLRGSSLRNIERGEMIRKELRYLKLPVLRNRKRSLFFVESELDSFGPGSASLGPPAELKAGEITGGRLSDNVDPRLRIDAVQQFPFSSNK</sequence>
<gene>
    <name evidence="2" type="ORF">PAUS00366_LOCUS1059</name>
</gene>
<reference evidence="2" key="1">
    <citation type="submission" date="2021-01" db="EMBL/GenBank/DDBJ databases">
        <authorList>
            <person name="Corre E."/>
            <person name="Pelletier E."/>
            <person name="Niang G."/>
            <person name="Scheremetjew M."/>
            <person name="Finn R."/>
            <person name="Kale V."/>
            <person name="Holt S."/>
            <person name="Cochrane G."/>
            <person name="Meng A."/>
            <person name="Brown T."/>
            <person name="Cohen L."/>
        </authorList>
    </citation>
    <scope>NUCLEOTIDE SEQUENCE</scope>
    <source>
        <strain evidence="2">10249 10 AB</strain>
    </source>
</reference>
<keyword evidence="1" id="KW-0732">Signal</keyword>
<name>A0A7S4A9W2_9STRA</name>
<proteinExistence type="predicted"/>
<evidence type="ECO:0000313" key="2">
    <source>
        <dbReference type="EMBL" id="CAE0708339.1"/>
    </source>
</evidence>
<feature type="signal peptide" evidence="1">
    <location>
        <begin position="1"/>
        <end position="22"/>
    </location>
</feature>
<protein>
    <submittedName>
        <fullName evidence="2">Uncharacterized protein</fullName>
    </submittedName>
</protein>
<dbReference type="PANTHER" id="PTHR34801:SF6">
    <property type="entry name" value="SLL1620 PROTEIN"/>
    <property type="match status" value="1"/>
</dbReference>
<dbReference type="EMBL" id="HBIX01001406">
    <property type="protein sequence ID" value="CAE0708339.1"/>
    <property type="molecule type" value="Transcribed_RNA"/>
</dbReference>
<evidence type="ECO:0000256" key="1">
    <source>
        <dbReference type="SAM" id="SignalP"/>
    </source>
</evidence>
<organism evidence="2">
    <name type="scientific">Pseudo-nitzschia australis</name>
    <dbReference type="NCBI Taxonomy" id="44445"/>
    <lineage>
        <taxon>Eukaryota</taxon>
        <taxon>Sar</taxon>
        <taxon>Stramenopiles</taxon>
        <taxon>Ochrophyta</taxon>
        <taxon>Bacillariophyta</taxon>
        <taxon>Bacillariophyceae</taxon>
        <taxon>Bacillariophycidae</taxon>
        <taxon>Bacillariales</taxon>
        <taxon>Bacillariaceae</taxon>
        <taxon>Pseudo-nitzschia</taxon>
    </lineage>
</organism>